<dbReference type="EMBL" id="VULO01000004">
    <property type="protein sequence ID" value="MSS84053.1"/>
    <property type="molecule type" value="Genomic_DNA"/>
</dbReference>
<dbReference type="InterPro" id="IPR000835">
    <property type="entry name" value="HTH_MarR-typ"/>
</dbReference>
<accession>A0A6N7W6D6</accession>
<dbReference type="PROSITE" id="PS50995">
    <property type="entry name" value="HTH_MARR_2"/>
    <property type="match status" value="1"/>
</dbReference>
<evidence type="ECO:0000256" key="2">
    <source>
        <dbReference type="ARBA" id="ARBA00023125"/>
    </source>
</evidence>
<gene>
    <name evidence="5" type="ORF">FYJ24_04585</name>
</gene>
<dbReference type="GO" id="GO:0003700">
    <property type="term" value="F:DNA-binding transcription factor activity"/>
    <property type="evidence" value="ECO:0007669"/>
    <property type="project" value="InterPro"/>
</dbReference>
<keyword evidence="1" id="KW-0805">Transcription regulation</keyword>
<dbReference type="GO" id="GO:0003677">
    <property type="term" value="F:DNA binding"/>
    <property type="evidence" value="ECO:0007669"/>
    <property type="project" value="UniProtKB-KW"/>
</dbReference>
<reference evidence="5 6" key="1">
    <citation type="submission" date="2019-08" db="EMBL/GenBank/DDBJ databases">
        <title>In-depth cultivation of the pig gut microbiome towards novel bacterial diversity and tailored functional studies.</title>
        <authorList>
            <person name="Wylensek D."/>
            <person name="Hitch T.C.A."/>
            <person name="Clavel T."/>
        </authorList>
    </citation>
    <scope>NUCLEOTIDE SEQUENCE [LARGE SCALE GENOMIC DNA]</scope>
    <source>
        <strain evidence="5 6">WB03_NA08</strain>
    </source>
</reference>
<dbReference type="SMART" id="SM00347">
    <property type="entry name" value="HTH_MARR"/>
    <property type="match status" value="1"/>
</dbReference>
<keyword evidence="6" id="KW-1185">Reference proteome</keyword>
<keyword evidence="2" id="KW-0238">DNA-binding</keyword>
<dbReference type="PANTHER" id="PTHR33164:SF104">
    <property type="entry name" value="TRANSCRIPTIONAL REGULATORY PROTEIN"/>
    <property type="match status" value="1"/>
</dbReference>
<dbReference type="InterPro" id="IPR023187">
    <property type="entry name" value="Tscrpt_reg_MarR-type_CS"/>
</dbReference>
<dbReference type="SUPFAM" id="SSF46785">
    <property type="entry name" value="Winged helix' DNA-binding domain"/>
    <property type="match status" value="1"/>
</dbReference>
<dbReference type="AlphaFoldDB" id="A0A6N7W6D6"/>
<organism evidence="5 6">
    <name type="scientific">Scrofimicrobium canadense</name>
    <dbReference type="NCBI Taxonomy" id="2652290"/>
    <lineage>
        <taxon>Bacteria</taxon>
        <taxon>Bacillati</taxon>
        <taxon>Actinomycetota</taxon>
        <taxon>Actinomycetes</taxon>
        <taxon>Actinomycetales</taxon>
        <taxon>Actinomycetaceae</taxon>
        <taxon>Scrofimicrobium</taxon>
    </lineage>
</organism>
<feature type="domain" description="HTH marR-type" evidence="4">
    <location>
        <begin position="1"/>
        <end position="140"/>
    </location>
</feature>
<dbReference type="PANTHER" id="PTHR33164">
    <property type="entry name" value="TRANSCRIPTIONAL REGULATOR, MARR FAMILY"/>
    <property type="match status" value="1"/>
</dbReference>
<evidence type="ECO:0000256" key="1">
    <source>
        <dbReference type="ARBA" id="ARBA00023015"/>
    </source>
</evidence>
<evidence type="ECO:0000313" key="6">
    <source>
        <dbReference type="Proteomes" id="UP000470875"/>
    </source>
</evidence>
<dbReference type="Gene3D" id="1.10.10.10">
    <property type="entry name" value="Winged helix-like DNA-binding domain superfamily/Winged helix DNA-binding domain"/>
    <property type="match status" value="1"/>
</dbReference>
<dbReference type="Pfam" id="PF12802">
    <property type="entry name" value="MarR_2"/>
    <property type="match status" value="1"/>
</dbReference>
<dbReference type="InterPro" id="IPR036390">
    <property type="entry name" value="WH_DNA-bd_sf"/>
</dbReference>
<dbReference type="PROSITE" id="PS01117">
    <property type="entry name" value="HTH_MARR_1"/>
    <property type="match status" value="1"/>
</dbReference>
<dbReference type="Proteomes" id="UP000470875">
    <property type="component" value="Unassembled WGS sequence"/>
</dbReference>
<name>A0A6N7W6D6_9ACTO</name>
<sequence length="147" mass="16492">MNRKLSSDTWEAMMRAHATMMRCFQEAGNWKTVSMREYDVLYTLAKAGCSMNQKALLEGVLLSQPALSRLLNRLIEQGLIERGEDPADGRGILIRLTEKGREVQRQVGRIHAETIAQRLGATLSEHDMNTLRTLALAIAKGPRDDGR</sequence>
<comment type="caution">
    <text evidence="5">The sequence shown here is derived from an EMBL/GenBank/DDBJ whole genome shotgun (WGS) entry which is preliminary data.</text>
</comment>
<dbReference type="GO" id="GO:0006950">
    <property type="term" value="P:response to stress"/>
    <property type="evidence" value="ECO:0007669"/>
    <property type="project" value="TreeGrafter"/>
</dbReference>
<proteinExistence type="predicted"/>
<dbReference type="RefSeq" id="WP_154544020.1">
    <property type="nucleotide sequence ID" value="NZ_VULO01000004.1"/>
</dbReference>
<evidence type="ECO:0000313" key="5">
    <source>
        <dbReference type="EMBL" id="MSS84053.1"/>
    </source>
</evidence>
<dbReference type="InterPro" id="IPR036388">
    <property type="entry name" value="WH-like_DNA-bd_sf"/>
</dbReference>
<evidence type="ECO:0000256" key="3">
    <source>
        <dbReference type="ARBA" id="ARBA00023163"/>
    </source>
</evidence>
<dbReference type="InterPro" id="IPR039422">
    <property type="entry name" value="MarR/SlyA-like"/>
</dbReference>
<protein>
    <submittedName>
        <fullName evidence="5">MarR family transcriptional regulator</fullName>
    </submittedName>
</protein>
<evidence type="ECO:0000259" key="4">
    <source>
        <dbReference type="PROSITE" id="PS50995"/>
    </source>
</evidence>
<dbReference type="PRINTS" id="PR00598">
    <property type="entry name" value="HTHMARR"/>
</dbReference>
<keyword evidence="3" id="KW-0804">Transcription</keyword>